<proteinExistence type="predicted"/>
<evidence type="ECO:0000256" key="3">
    <source>
        <dbReference type="ARBA" id="ARBA00022664"/>
    </source>
</evidence>
<dbReference type="EMBL" id="HACM01011126">
    <property type="protein sequence ID" value="CRZ11568.1"/>
    <property type="molecule type" value="Transcribed_RNA"/>
</dbReference>
<keyword evidence="9" id="KW-0539">Nucleus</keyword>
<evidence type="ECO:0000256" key="6">
    <source>
        <dbReference type="ARBA" id="ARBA00022741"/>
    </source>
</evidence>
<dbReference type="PANTHER" id="PTHR10367">
    <property type="entry name" value="MRNA-CAPPING ENZYME"/>
    <property type="match status" value="1"/>
</dbReference>
<evidence type="ECO:0000256" key="2">
    <source>
        <dbReference type="ARBA" id="ARBA00012475"/>
    </source>
</evidence>
<evidence type="ECO:0000256" key="1">
    <source>
        <dbReference type="ARBA" id="ARBA00004123"/>
    </source>
</evidence>
<sequence>FCPLLLMGSLPSECRGPPPPINDFELYFEKISPAEEGRVRAEIREMVLGNQRHKKDFPGPLPATLGRSSLPLLKQELFYVTEKSDGERHMLLLTDCGTFLVNRKFELRRVKCKTYSDVFHDQLPILLDGEMMRPEGEQATFLAYDCMNTRGCNISRNRFVDRLRAVTAISDKFVEVLPISDIPADFPFRITVKLFVPQKEINRILSKISLYKGSYMYVDSNRRRCNRNDGLIFVADKDSYRPERPVSLLKWKWPSKNSVDLLIMSPFVNNNGEIELFCGGLHNNTIPIRKIQADQKTQDLVKQWGMDRSDLIVECVYDRNIGFWRICNPRHDKIRPNFITTVIQTMETQIDNIEKSDLRLACGVR</sequence>
<dbReference type="InterPro" id="IPR001339">
    <property type="entry name" value="mRNA_cap_enzyme_adenylation"/>
</dbReference>
<feature type="domain" description="mRNA capping enzyme adenylation" evidence="11">
    <location>
        <begin position="62"/>
        <end position="252"/>
    </location>
</feature>
<dbReference type="GO" id="GO:0005525">
    <property type="term" value="F:GTP binding"/>
    <property type="evidence" value="ECO:0007669"/>
    <property type="project" value="UniProtKB-KW"/>
</dbReference>
<keyword evidence="6" id="KW-0547">Nucleotide-binding</keyword>
<keyword evidence="3" id="KW-0507">mRNA processing</keyword>
<dbReference type="Pfam" id="PF01331">
    <property type="entry name" value="mRNA_cap_enzyme"/>
    <property type="match status" value="1"/>
</dbReference>
<evidence type="ECO:0000313" key="13">
    <source>
        <dbReference type="EMBL" id="CRZ11568.1"/>
    </source>
</evidence>
<evidence type="ECO:0000256" key="8">
    <source>
        <dbReference type="ARBA" id="ARBA00023134"/>
    </source>
</evidence>
<evidence type="ECO:0000256" key="7">
    <source>
        <dbReference type="ARBA" id="ARBA00023042"/>
    </source>
</evidence>
<keyword evidence="5" id="KW-0548">Nucleotidyltransferase</keyword>
<dbReference type="PANTHER" id="PTHR10367:SF17">
    <property type="entry name" value="MRNA-CAPPING ENZYME"/>
    <property type="match status" value="1"/>
</dbReference>
<evidence type="ECO:0000259" key="12">
    <source>
        <dbReference type="Pfam" id="PF03919"/>
    </source>
</evidence>
<dbReference type="InterPro" id="IPR051029">
    <property type="entry name" value="mRNA_Capping_Enz/RNA_Phosphat"/>
</dbReference>
<dbReference type="Pfam" id="PF03919">
    <property type="entry name" value="mRNA_cap_C"/>
    <property type="match status" value="1"/>
</dbReference>
<keyword evidence="8" id="KW-0342">GTP-binding</keyword>
<accession>A0A0H5RC07</accession>
<dbReference type="SUPFAM" id="SSF56091">
    <property type="entry name" value="DNA ligase/mRNA capping enzyme, catalytic domain"/>
    <property type="match status" value="1"/>
</dbReference>
<evidence type="ECO:0000256" key="9">
    <source>
        <dbReference type="ARBA" id="ARBA00023242"/>
    </source>
</evidence>
<keyword evidence="4" id="KW-0808">Transferase</keyword>
<dbReference type="GO" id="GO:0006370">
    <property type="term" value="P:7-methylguanosine mRNA capping"/>
    <property type="evidence" value="ECO:0007669"/>
    <property type="project" value="UniProtKB-KW"/>
</dbReference>
<organism evidence="13">
    <name type="scientific">Spongospora subterranea</name>
    <dbReference type="NCBI Taxonomy" id="70186"/>
    <lineage>
        <taxon>Eukaryota</taxon>
        <taxon>Sar</taxon>
        <taxon>Rhizaria</taxon>
        <taxon>Endomyxa</taxon>
        <taxon>Phytomyxea</taxon>
        <taxon>Plasmodiophorida</taxon>
        <taxon>Plasmodiophoridae</taxon>
        <taxon>Spongospora</taxon>
    </lineage>
</organism>
<comment type="subcellular location">
    <subcellularLocation>
        <location evidence="1">Nucleus</location>
    </subcellularLocation>
</comment>
<dbReference type="Gene3D" id="2.40.50.140">
    <property type="entry name" value="Nucleic acid-binding proteins"/>
    <property type="match status" value="1"/>
</dbReference>
<reference evidence="13" key="1">
    <citation type="submission" date="2015-04" db="EMBL/GenBank/DDBJ databases">
        <title>The genome sequence of the plant pathogenic Rhizarian Plasmodiophora brassicae reveals insights in its biotrophic life cycle and the origin of chitin synthesis.</title>
        <authorList>
            <person name="Schwelm A."/>
            <person name="Fogelqvist J."/>
            <person name="Knaust A."/>
            <person name="Julke S."/>
            <person name="Lilja T."/>
            <person name="Dhandapani V."/>
            <person name="Bonilla-Rosso G."/>
            <person name="Karlsson M."/>
            <person name="Shevchenko A."/>
            <person name="Choi S.R."/>
            <person name="Kim H.G."/>
            <person name="Park J.Y."/>
            <person name="Lim Y.P."/>
            <person name="Ludwig-Muller J."/>
            <person name="Dixelius C."/>
        </authorList>
    </citation>
    <scope>NUCLEOTIDE SEQUENCE</scope>
    <source>
        <tissue evidence="13">Potato root galls</tissue>
    </source>
</reference>
<evidence type="ECO:0000256" key="5">
    <source>
        <dbReference type="ARBA" id="ARBA00022695"/>
    </source>
</evidence>
<name>A0A0H5RC07_9EUKA</name>
<dbReference type="CDD" id="cd07895">
    <property type="entry name" value="Adenylation_mRNA_capping"/>
    <property type="match status" value="1"/>
</dbReference>
<dbReference type="GO" id="GO:0005524">
    <property type="term" value="F:ATP binding"/>
    <property type="evidence" value="ECO:0007669"/>
    <property type="project" value="InterPro"/>
</dbReference>
<dbReference type="GO" id="GO:0004484">
    <property type="term" value="F:mRNA guanylyltransferase activity"/>
    <property type="evidence" value="ECO:0007669"/>
    <property type="project" value="UniProtKB-EC"/>
</dbReference>
<dbReference type="SUPFAM" id="SSF50249">
    <property type="entry name" value="Nucleic acid-binding proteins"/>
    <property type="match status" value="1"/>
</dbReference>
<comment type="catalytic activity">
    <reaction evidence="10">
        <text>a 5'-end diphospho-ribonucleoside in mRNA + GTP + H(+) = a 5'-end (5'-triphosphoguanosine)-ribonucleoside in mRNA + diphosphate</text>
        <dbReference type="Rhea" id="RHEA:67012"/>
        <dbReference type="Rhea" id="RHEA-COMP:17165"/>
        <dbReference type="Rhea" id="RHEA-COMP:17166"/>
        <dbReference type="ChEBI" id="CHEBI:15378"/>
        <dbReference type="ChEBI" id="CHEBI:33019"/>
        <dbReference type="ChEBI" id="CHEBI:37565"/>
        <dbReference type="ChEBI" id="CHEBI:167616"/>
        <dbReference type="ChEBI" id="CHEBI:167617"/>
        <dbReference type="EC" id="2.7.7.50"/>
    </reaction>
    <physiologicalReaction direction="left-to-right" evidence="10">
        <dbReference type="Rhea" id="RHEA:67013"/>
    </physiologicalReaction>
</comment>
<dbReference type="InterPro" id="IPR013846">
    <property type="entry name" value="mRNA_cap_enzyme_C"/>
</dbReference>
<dbReference type="Gene3D" id="3.30.470.30">
    <property type="entry name" value="DNA ligase/mRNA capping enzyme"/>
    <property type="match status" value="1"/>
</dbReference>
<evidence type="ECO:0000256" key="10">
    <source>
        <dbReference type="ARBA" id="ARBA00044624"/>
    </source>
</evidence>
<protein>
    <recommendedName>
        <fullName evidence="2">mRNA guanylyltransferase</fullName>
        <ecNumber evidence="2">2.7.7.50</ecNumber>
    </recommendedName>
</protein>
<dbReference type="AlphaFoldDB" id="A0A0H5RC07"/>
<evidence type="ECO:0000256" key="4">
    <source>
        <dbReference type="ARBA" id="ARBA00022679"/>
    </source>
</evidence>
<feature type="domain" description="mRNA capping enzyme C-terminal" evidence="12">
    <location>
        <begin position="274"/>
        <end position="358"/>
    </location>
</feature>
<dbReference type="GO" id="GO:0005634">
    <property type="term" value="C:nucleus"/>
    <property type="evidence" value="ECO:0007669"/>
    <property type="project" value="UniProtKB-SubCell"/>
</dbReference>
<evidence type="ECO:0000259" key="11">
    <source>
        <dbReference type="Pfam" id="PF01331"/>
    </source>
</evidence>
<keyword evidence="7" id="KW-0506">mRNA capping</keyword>
<dbReference type="InterPro" id="IPR012340">
    <property type="entry name" value="NA-bd_OB-fold"/>
</dbReference>
<feature type="non-terminal residue" evidence="13">
    <location>
        <position position="1"/>
    </location>
</feature>
<dbReference type="EC" id="2.7.7.50" evidence="2"/>